<dbReference type="Gene3D" id="3.40.50.300">
    <property type="entry name" value="P-loop containing nucleotide triphosphate hydrolases"/>
    <property type="match status" value="1"/>
</dbReference>
<dbReference type="InterPro" id="IPR007694">
    <property type="entry name" value="DNA_helicase_DnaB-like_C"/>
</dbReference>
<comment type="caution">
    <text evidence="16">The sequence shown here is derived from an EMBL/GenBank/DDBJ whole genome shotgun (WGS) entry which is preliminary data.</text>
</comment>
<dbReference type="GO" id="GO:1990077">
    <property type="term" value="C:primosome complex"/>
    <property type="evidence" value="ECO:0007669"/>
    <property type="project" value="UniProtKB-UniRule"/>
</dbReference>
<dbReference type="Pfam" id="PF00772">
    <property type="entry name" value="DnaB"/>
    <property type="match status" value="1"/>
</dbReference>
<dbReference type="CDD" id="cd00984">
    <property type="entry name" value="DnaB_C"/>
    <property type="match status" value="1"/>
</dbReference>
<evidence type="ECO:0000256" key="8">
    <source>
        <dbReference type="ARBA" id="ARBA00022840"/>
    </source>
</evidence>
<dbReference type="InterPro" id="IPR016136">
    <property type="entry name" value="DNA_helicase_N/primase_C"/>
</dbReference>
<dbReference type="EMBL" id="LBJQ01000012">
    <property type="protein sequence ID" value="RXH35758.1"/>
    <property type="molecule type" value="Genomic_DNA"/>
</dbReference>
<feature type="domain" description="SF4 helicase" evidence="15">
    <location>
        <begin position="195"/>
        <end position="492"/>
    </location>
</feature>
<dbReference type="PROSITE" id="PS51199">
    <property type="entry name" value="SF4_HELICASE"/>
    <property type="match status" value="1"/>
</dbReference>
<keyword evidence="6 14" id="KW-0378">Hydrolase</keyword>
<gene>
    <name evidence="16" type="ORF">XH99_08555</name>
</gene>
<comment type="subunit">
    <text evidence="2">Homohexamer.</text>
</comment>
<dbReference type="SUPFAM" id="SSF48024">
    <property type="entry name" value="N-terminal domain of DnaB helicase"/>
    <property type="match status" value="1"/>
</dbReference>
<dbReference type="GO" id="GO:0006269">
    <property type="term" value="P:DNA replication, synthesis of primer"/>
    <property type="evidence" value="ECO:0007669"/>
    <property type="project" value="UniProtKB-UniRule"/>
</dbReference>
<dbReference type="FunFam" id="3.40.50.300:FF:000076">
    <property type="entry name" value="Replicative DNA helicase"/>
    <property type="match status" value="1"/>
</dbReference>
<evidence type="ECO:0000256" key="10">
    <source>
        <dbReference type="ARBA" id="ARBA00023235"/>
    </source>
</evidence>
<dbReference type="InterPro" id="IPR036185">
    <property type="entry name" value="DNA_heli_DnaB-like_N_sf"/>
</dbReference>
<dbReference type="GO" id="GO:0003677">
    <property type="term" value="F:DNA binding"/>
    <property type="evidence" value="ECO:0007669"/>
    <property type="project" value="UniProtKB-UniRule"/>
</dbReference>
<evidence type="ECO:0000256" key="6">
    <source>
        <dbReference type="ARBA" id="ARBA00022801"/>
    </source>
</evidence>
<dbReference type="InterPro" id="IPR027417">
    <property type="entry name" value="P-loop_NTPase"/>
</dbReference>
<evidence type="ECO:0000256" key="12">
    <source>
        <dbReference type="ARBA" id="ARBA00048954"/>
    </source>
</evidence>
<dbReference type="OrthoDB" id="9773982at2"/>
<evidence type="ECO:0000256" key="9">
    <source>
        <dbReference type="ARBA" id="ARBA00023125"/>
    </source>
</evidence>
<accession>A0A4Q0SDR3</accession>
<evidence type="ECO:0000256" key="1">
    <source>
        <dbReference type="ARBA" id="ARBA00008428"/>
    </source>
</evidence>
<keyword evidence="7 14" id="KW-0347">Helicase</keyword>
<evidence type="ECO:0000259" key="15">
    <source>
        <dbReference type="PROSITE" id="PS51199"/>
    </source>
</evidence>
<comment type="catalytic activity">
    <reaction evidence="12 14">
        <text>ATP + H2O = ADP + phosphate + H(+)</text>
        <dbReference type="Rhea" id="RHEA:13065"/>
        <dbReference type="ChEBI" id="CHEBI:15377"/>
        <dbReference type="ChEBI" id="CHEBI:15378"/>
        <dbReference type="ChEBI" id="CHEBI:30616"/>
        <dbReference type="ChEBI" id="CHEBI:43474"/>
        <dbReference type="ChEBI" id="CHEBI:456216"/>
        <dbReference type="EC" id="5.6.2.3"/>
    </reaction>
</comment>
<evidence type="ECO:0000313" key="16">
    <source>
        <dbReference type="EMBL" id="RXH35758.1"/>
    </source>
</evidence>
<dbReference type="InterPro" id="IPR003593">
    <property type="entry name" value="AAA+_ATPase"/>
</dbReference>
<evidence type="ECO:0000256" key="3">
    <source>
        <dbReference type="ARBA" id="ARBA00022515"/>
    </source>
</evidence>
<dbReference type="AlphaFoldDB" id="A0A4Q0SDR3"/>
<dbReference type="InterPro" id="IPR007692">
    <property type="entry name" value="DNA_helicase_DnaB"/>
</dbReference>
<comment type="function">
    <text evidence="11 14">The main replicative DNA helicase, it participates in initiation and elongation during chromosome replication. Travels ahead of the DNA replisome, separating dsDNA into templates for DNA synthesis. A processive ATP-dependent 5'-3' DNA helicase it has DNA-dependent ATPase activity.</text>
</comment>
<dbReference type="PANTHER" id="PTHR30153:SF2">
    <property type="entry name" value="REPLICATIVE DNA HELICASE"/>
    <property type="match status" value="1"/>
</dbReference>
<dbReference type="NCBIfam" id="NF006606">
    <property type="entry name" value="PRK09165.1"/>
    <property type="match status" value="1"/>
</dbReference>
<dbReference type="FunFam" id="1.10.860.10:FF:000001">
    <property type="entry name" value="Replicative DNA helicase"/>
    <property type="match status" value="1"/>
</dbReference>
<keyword evidence="4 14" id="KW-0235">DNA replication</keyword>
<keyword evidence="10" id="KW-0413">Isomerase</keyword>
<dbReference type="InterPro" id="IPR007693">
    <property type="entry name" value="DNA_helicase_DnaB-like_N"/>
</dbReference>
<keyword evidence="9 14" id="KW-0238">DNA-binding</keyword>
<protein>
    <recommendedName>
        <fullName evidence="13 14">Replicative DNA helicase</fullName>
        <ecNumber evidence="13 14">5.6.2.3</ecNumber>
    </recommendedName>
</protein>
<evidence type="ECO:0000256" key="7">
    <source>
        <dbReference type="ARBA" id="ARBA00022806"/>
    </source>
</evidence>
<keyword evidence="17" id="KW-1185">Reference proteome</keyword>
<dbReference type="Gene3D" id="1.10.860.10">
    <property type="entry name" value="DNAb Helicase, Chain A"/>
    <property type="match status" value="1"/>
</dbReference>
<reference evidence="16 17" key="1">
    <citation type="submission" date="2015-04" db="EMBL/GenBank/DDBJ databases">
        <title>Comparative genomics of rhizobia nodulating Arachis hypogaea in China.</title>
        <authorList>
            <person name="Li Y."/>
        </authorList>
    </citation>
    <scope>NUCLEOTIDE SEQUENCE [LARGE SCALE GENOMIC DNA]</scope>
    <source>
        <strain evidence="16 17">CCBAU 51757</strain>
    </source>
</reference>
<evidence type="ECO:0000313" key="17">
    <source>
        <dbReference type="Proteomes" id="UP000289546"/>
    </source>
</evidence>
<dbReference type="SMART" id="SM00382">
    <property type="entry name" value="AAA"/>
    <property type="match status" value="1"/>
</dbReference>
<dbReference type="GO" id="GO:0016887">
    <property type="term" value="F:ATP hydrolysis activity"/>
    <property type="evidence" value="ECO:0007669"/>
    <property type="project" value="RHEA"/>
</dbReference>
<dbReference type="PANTHER" id="PTHR30153">
    <property type="entry name" value="REPLICATIVE DNA HELICASE DNAB"/>
    <property type="match status" value="1"/>
</dbReference>
<proteinExistence type="inferred from homology"/>
<evidence type="ECO:0000256" key="5">
    <source>
        <dbReference type="ARBA" id="ARBA00022741"/>
    </source>
</evidence>
<evidence type="ECO:0000256" key="2">
    <source>
        <dbReference type="ARBA" id="ARBA00011643"/>
    </source>
</evidence>
<dbReference type="GO" id="GO:0005524">
    <property type="term" value="F:ATP binding"/>
    <property type="evidence" value="ECO:0007669"/>
    <property type="project" value="UniProtKB-UniRule"/>
</dbReference>
<evidence type="ECO:0000256" key="14">
    <source>
        <dbReference type="RuleBase" id="RU362085"/>
    </source>
</evidence>
<dbReference type="Pfam" id="PF03796">
    <property type="entry name" value="DnaB_C"/>
    <property type="match status" value="1"/>
</dbReference>
<dbReference type="Proteomes" id="UP000289546">
    <property type="component" value="Unassembled WGS sequence"/>
</dbReference>
<evidence type="ECO:0000256" key="11">
    <source>
        <dbReference type="ARBA" id="ARBA00044932"/>
    </source>
</evidence>
<sequence length="502" mass="54796">MALTDSNVLKLAPDAGTPAYRSAPHNIEAEQSLLGAILVNNDAFYRVSDFLEAKHFFEPLHQTIFETAGSLIRMGKIATPVTLKTFLPADTDVGGMTIGQYLARLAAEATTIINAQDYGRTVYDLSLRRDLIGIGEDMVNVAYDAPVDFQPRAQIEDAERKLYELAESGRYDGGFQKFSQALAVAVDLAAKAFQRDGKLSGISTGMRDLDTKMGGLQHSDLIIVAGRPGMGKTSLATNIAYNVAQAYVPELQADGTMKAANGGVIGFFSCEMSADQLATRIVAERTGVPSSQIRRGGISEADFEKIREVSIELQSLPFYVDATGGLSIAQLMARARRLKRQKGLDLLVIDYIQLLSGSGKRSDNRVQEITEITTSLKALAKELNVPVIALSQLSRQVESRDDKRPQLSDLRESGSIEQDADVVLFVYREEYYLAMKEPRPGTPEHEKWQLDMSLAHGKAEVIIGKQRHGPTGTVDLAFEASVTRFGDLAPDSQLPARSGNDY</sequence>
<dbReference type="GO" id="GO:0043139">
    <property type="term" value="F:5'-3' DNA helicase activity"/>
    <property type="evidence" value="ECO:0007669"/>
    <property type="project" value="UniProtKB-EC"/>
</dbReference>
<organism evidence="16 17">
    <name type="scientific">Bradyrhizobium nanningense</name>
    <dbReference type="NCBI Taxonomy" id="1325118"/>
    <lineage>
        <taxon>Bacteria</taxon>
        <taxon>Pseudomonadati</taxon>
        <taxon>Pseudomonadota</taxon>
        <taxon>Alphaproteobacteria</taxon>
        <taxon>Hyphomicrobiales</taxon>
        <taxon>Nitrobacteraceae</taxon>
        <taxon>Bradyrhizobium</taxon>
    </lineage>
</organism>
<evidence type="ECO:0000256" key="13">
    <source>
        <dbReference type="NCBIfam" id="TIGR00665"/>
    </source>
</evidence>
<dbReference type="SUPFAM" id="SSF52540">
    <property type="entry name" value="P-loop containing nucleoside triphosphate hydrolases"/>
    <property type="match status" value="1"/>
</dbReference>
<dbReference type="NCBIfam" id="TIGR00665">
    <property type="entry name" value="DnaB"/>
    <property type="match status" value="1"/>
</dbReference>
<dbReference type="RefSeq" id="WP_128917564.1">
    <property type="nucleotide sequence ID" value="NZ_LBJC01000005.1"/>
</dbReference>
<comment type="similarity">
    <text evidence="1 14">Belongs to the helicase family. DnaB subfamily.</text>
</comment>
<keyword evidence="8 14" id="KW-0067">ATP-binding</keyword>
<dbReference type="GO" id="GO:0042802">
    <property type="term" value="F:identical protein binding"/>
    <property type="evidence" value="ECO:0007669"/>
    <property type="project" value="UniProtKB-ARBA"/>
</dbReference>
<evidence type="ECO:0000256" key="4">
    <source>
        <dbReference type="ARBA" id="ARBA00022705"/>
    </source>
</evidence>
<dbReference type="EC" id="5.6.2.3" evidence="13 14"/>
<name>A0A4Q0SDR3_9BRAD</name>
<keyword evidence="5 14" id="KW-0547">Nucleotide-binding</keyword>
<dbReference type="GO" id="GO:0005829">
    <property type="term" value="C:cytosol"/>
    <property type="evidence" value="ECO:0007669"/>
    <property type="project" value="TreeGrafter"/>
</dbReference>
<keyword evidence="3 14" id="KW-0639">Primosome</keyword>